<feature type="compositionally biased region" description="Low complexity" evidence="1">
    <location>
        <begin position="1"/>
        <end position="15"/>
    </location>
</feature>
<accession>A0AAD2GW12</accession>
<reference evidence="2" key="1">
    <citation type="submission" date="2023-11" db="EMBL/GenBank/DDBJ databases">
        <authorList>
            <person name="De Vega J J."/>
            <person name="De Vega J J."/>
        </authorList>
    </citation>
    <scope>NUCLEOTIDE SEQUENCE</scope>
</reference>
<gene>
    <name evidence="2" type="ORF">MYCIT1_LOCUS5038</name>
</gene>
<sequence length="1185" mass="129316">MAKKPTTTARRTTPAAKKEKENEAACSKEAVVVKKEGKGKGKEKATETPEDRRLGAMRAVNQASQSLSVLVQSGWKYTSDAGGAAQKKSAAASAADVARHLATLRELSDADAMLDVERAAGSLSGKLVALEMYDAALLALRAMHPRLCRLLGLAPLSTNSTQLDLLSISLPDEATTPTPTLLTLTTTFLLHTLTVLSSQTPSKIPLSSFVGCLTLSSSTTLLTWARLIPPQHIDATLTRAYSCVVRLAATPGVTPSQAFALRRYGLGCLAHTESGKVEPRAFWDQATKAAGALIKATAATEVDAVTTTVLEAFDDLVGRAQRRPDAEAFMSGKAFAAFCECWTNCANRTRNISALGQVANVVGKPSADTVDLSVQCTKSCTLFAQIAAAKETDLMDAVDWAGVTLVLSNPDLHGKMYRAMEKARRSVITSVDEGNDGAAFVEKVMDVLECSVQQNGTNDTLTSLLDTIFSVSRWALAGSPPKAHATLTRAVAALDLATERKANYARCVSGAFHNLAGTLYNATKYGAAIPFLEDGCKLGGNARELRRQEQIKDDKNADGWKQLDEQLWRRWELLGVCFSKLGNRRVSAHASFVECIKAFPYDLYPLGTIVDRTTYLGACELFLDPGQVVLVTDQPLLLERQLASLAASRWKEGVQRVMQTLLRALLDVSKDRAGVLVACLEFGYYTGLSVVDGAADEVELLCADDPTRLHTRASAHLWAALDAHKQAESMRLMLSSRVGFWRTPKAQSSKAQSSKVQTPKVETPAQLLELLRKGVGHHATAAQDSDATREGHVIACMELGIEYGRLGKTRRATGLFTQAYGSLGGVPEELCVLVCLRYAEALVLANDVARSVQIYTEAMERAQMSESTEKPAATTVERVYVRVGRLERAAGGERVWPDQRAREDILMYAEAMLRALRLWNRAVDTLARLSPTSTPDDDPFSASTPSTATKPRRITGITEFRVSEGLLATLFSLCEMYSARGSAREAEYFAMTRRGEIQMHMRQITEAEASLALATRMASAEMQRNSKVWRAISVAYRTGIVMACALYEQAYQILDEVDGQFRALEVEGESRQSAEFGQSVDGDLVADVLRKTHLAATRQLNCIFALLQRFLALLLLCVTMPEKRTLSRLTLHQVYDRFRTDMFLSESTIALPMSVPPPSHDILRTLESAEQLFWLDLTFSHAPVM</sequence>
<protein>
    <recommendedName>
        <fullName evidence="4">Separase</fullName>
    </recommendedName>
</protein>
<feature type="region of interest" description="Disordered" evidence="1">
    <location>
        <begin position="930"/>
        <end position="952"/>
    </location>
</feature>
<dbReference type="EMBL" id="CAVNYO010000066">
    <property type="protein sequence ID" value="CAK5264676.1"/>
    <property type="molecule type" value="Genomic_DNA"/>
</dbReference>
<evidence type="ECO:0000313" key="3">
    <source>
        <dbReference type="Proteomes" id="UP001295794"/>
    </source>
</evidence>
<dbReference type="Proteomes" id="UP001295794">
    <property type="component" value="Unassembled WGS sequence"/>
</dbReference>
<evidence type="ECO:0000313" key="2">
    <source>
        <dbReference type="EMBL" id="CAK5264676.1"/>
    </source>
</evidence>
<comment type="caution">
    <text evidence="2">The sequence shown here is derived from an EMBL/GenBank/DDBJ whole genome shotgun (WGS) entry which is preliminary data.</text>
</comment>
<proteinExistence type="predicted"/>
<dbReference type="AlphaFoldDB" id="A0AAD2GW12"/>
<evidence type="ECO:0008006" key="4">
    <source>
        <dbReference type="Google" id="ProtNLM"/>
    </source>
</evidence>
<feature type="region of interest" description="Disordered" evidence="1">
    <location>
        <begin position="1"/>
        <end position="27"/>
    </location>
</feature>
<keyword evidence="3" id="KW-1185">Reference proteome</keyword>
<name>A0AAD2GW12_9AGAR</name>
<evidence type="ECO:0000256" key="1">
    <source>
        <dbReference type="SAM" id="MobiDB-lite"/>
    </source>
</evidence>
<organism evidence="2 3">
    <name type="scientific">Mycena citricolor</name>
    <dbReference type="NCBI Taxonomy" id="2018698"/>
    <lineage>
        <taxon>Eukaryota</taxon>
        <taxon>Fungi</taxon>
        <taxon>Dikarya</taxon>
        <taxon>Basidiomycota</taxon>
        <taxon>Agaricomycotina</taxon>
        <taxon>Agaricomycetes</taxon>
        <taxon>Agaricomycetidae</taxon>
        <taxon>Agaricales</taxon>
        <taxon>Marasmiineae</taxon>
        <taxon>Mycenaceae</taxon>
        <taxon>Mycena</taxon>
    </lineage>
</organism>